<dbReference type="FunFam" id="3.20.20.60:FF:000004">
    <property type="entry name" value="5-keto-4-deoxy-D-glucarate aldolase"/>
    <property type="match status" value="1"/>
</dbReference>
<keyword evidence="2" id="KW-0479">Metal-binding</keyword>
<keyword evidence="6" id="KW-1185">Reference proteome</keyword>
<dbReference type="GO" id="GO:0046872">
    <property type="term" value="F:metal ion binding"/>
    <property type="evidence" value="ECO:0007669"/>
    <property type="project" value="UniProtKB-KW"/>
</dbReference>
<dbReference type="InterPro" id="IPR005000">
    <property type="entry name" value="Aldolase/citrate-lyase_domain"/>
</dbReference>
<dbReference type="GO" id="GO:0005737">
    <property type="term" value="C:cytoplasm"/>
    <property type="evidence" value="ECO:0007669"/>
    <property type="project" value="UniProtKB-ARBA"/>
</dbReference>
<gene>
    <name evidence="5" type="ORF">D3870_19280</name>
</gene>
<evidence type="ECO:0000256" key="1">
    <source>
        <dbReference type="ARBA" id="ARBA00005568"/>
    </source>
</evidence>
<dbReference type="PANTHER" id="PTHR30502">
    <property type="entry name" value="2-KETO-3-DEOXY-L-RHAMNONATE ALDOLASE"/>
    <property type="match status" value="1"/>
</dbReference>
<dbReference type="GO" id="GO:0016832">
    <property type="term" value="F:aldehyde-lyase activity"/>
    <property type="evidence" value="ECO:0007669"/>
    <property type="project" value="TreeGrafter"/>
</dbReference>
<dbReference type="Pfam" id="PF03328">
    <property type="entry name" value="HpcH_HpaI"/>
    <property type="match status" value="1"/>
</dbReference>
<dbReference type="OrthoDB" id="86160at2"/>
<comment type="similarity">
    <text evidence="1">Belongs to the HpcH/HpaI aldolase family.</text>
</comment>
<protein>
    <submittedName>
        <fullName evidence="5">2-keto-3-deoxy-L-rhamnonate aldolase</fullName>
    </submittedName>
</protein>
<evidence type="ECO:0000256" key="2">
    <source>
        <dbReference type="ARBA" id="ARBA00022723"/>
    </source>
</evidence>
<evidence type="ECO:0000313" key="5">
    <source>
        <dbReference type="EMBL" id="RJF96584.1"/>
    </source>
</evidence>
<comment type="caution">
    <text evidence="5">The sequence shown here is derived from an EMBL/GenBank/DDBJ whole genome shotgun (WGS) entry which is preliminary data.</text>
</comment>
<accession>A0A418WV44</accession>
<dbReference type="Proteomes" id="UP000285190">
    <property type="component" value="Unassembled WGS sequence"/>
</dbReference>
<proteinExistence type="inferred from homology"/>
<dbReference type="InterPro" id="IPR015813">
    <property type="entry name" value="Pyrv/PenolPyrv_kinase-like_dom"/>
</dbReference>
<dbReference type="InterPro" id="IPR050251">
    <property type="entry name" value="HpcH-HpaI_aldolase"/>
</dbReference>
<dbReference type="EMBL" id="QYUN01000003">
    <property type="protein sequence ID" value="RJF96584.1"/>
    <property type="molecule type" value="Genomic_DNA"/>
</dbReference>
<keyword evidence="3" id="KW-0456">Lyase</keyword>
<reference evidence="5 6" key="1">
    <citation type="submission" date="2018-09" db="EMBL/GenBank/DDBJ databases">
        <authorList>
            <person name="Zhu H."/>
        </authorList>
    </citation>
    <scope>NUCLEOTIDE SEQUENCE [LARGE SCALE GENOMIC DNA]</scope>
    <source>
        <strain evidence="5 6">K2R10-39</strain>
    </source>
</reference>
<dbReference type="AlphaFoldDB" id="A0A418WV44"/>
<dbReference type="InterPro" id="IPR040442">
    <property type="entry name" value="Pyrv_kinase-like_dom_sf"/>
</dbReference>
<evidence type="ECO:0000256" key="3">
    <source>
        <dbReference type="ARBA" id="ARBA00023239"/>
    </source>
</evidence>
<evidence type="ECO:0000313" key="6">
    <source>
        <dbReference type="Proteomes" id="UP000285190"/>
    </source>
</evidence>
<dbReference type="RefSeq" id="WP_119742612.1">
    <property type="nucleotide sequence ID" value="NZ_QYUN01000003.1"/>
</dbReference>
<name>A0A418WV44_9BURK</name>
<organism evidence="5 6">
    <name type="scientific">Noviherbaspirillum cavernae</name>
    <dbReference type="NCBI Taxonomy" id="2320862"/>
    <lineage>
        <taxon>Bacteria</taxon>
        <taxon>Pseudomonadati</taxon>
        <taxon>Pseudomonadota</taxon>
        <taxon>Betaproteobacteria</taxon>
        <taxon>Burkholderiales</taxon>
        <taxon>Oxalobacteraceae</taxon>
        <taxon>Noviherbaspirillum</taxon>
    </lineage>
</organism>
<dbReference type="SUPFAM" id="SSF51621">
    <property type="entry name" value="Phosphoenolpyruvate/pyruvate domain"/>
    <property type="match status" value="1"/>
</dbReference>
<dbReference type="PANTHER" id="PTHR30502:SF0">
    <property type="entry name" value="PHOSPHOENOLPYRUVATE CARBOXYLASE FAMILY PROTEIN"/>
    <property type="match status" value="1"/>
</dbReference>
<evidence type="ECO:0000259" key="4">
    <source>
        <dbReference type="Pfam" id="PF03328"/>
    </source>
</evidence>
<feature type="domain" description="HpcH/HpaI aldolase/citrate lyase" evidence="4">
    <location>
        <begin position="18"/>
        <end position="245"/>
    </location>
</feature>
<sequence>MDMPLNSFKRALAAQQTQIGLFLGLANPLSTEILAGCGFDFLLIDGEHGPNDLRSIQAQLQAMAPYPVQAVVRPPSHDVALIKQLLGIGVQTLLVPMVHSAEQARTLVQATRYPPVGIRGVGTALERGARWNGVANYLQQVDAETCLIVQVESQAGLDALDDILQVDGIDGVFLGPSDLAASMGHLGNPGHADIKSAIEKALARIAASGKAPGVFASDVATGRLYQASGARFFSVGVDTLILRNAAIGLVSSFRTQTMVKTGAAY</sequence>
<dbReference type="Gene3D" id="3.20.20.60">
    <property type="entry name" value="Phosphoenolpyruvate-binding domains"/>
    <property type="match status" value="1"/>
</dbReference>